<sequence>MCGFLLRVVALGLFYFFLFDATSSLHIVTLGGQILGSSIIALAAALLHTAGKKIFARKSIRVVFATFCTAVITYLTIKVLPGYIISDIAGTTLVILQICLAAAIIGLLIEDR</sequence>
<comment type="caution">
    <text evidence="2">The sequence shown here is derived from an EMBL/GenBank/DDBJ whole genome shotgun (WGS) entry which is preliminary data.</text>
</comment>
<feature type="transmembrane region" description="Helical" evidence="1">
    <location>
        <begin position="91"/>
        <end position="109"/>
    </location>
</feature>
<gene>
    <name evidence="2" type="ORF">SDC9_115099</name>
</gene>
<reference evidence="2" key="1">
    <citation type="submission" date="2019-08" db="EMBL/GenBank/DDBJ databases">
        <authorList>
            <person name="Kucharzyk K."/>
            <person name="Murdoch R.W."/>
            <person name="Higgins S."/>
            <person name="Loffler F."/>
        </authorList>
    </citation>
    <scope>NUCLEOTIDE SEQUENCE</scope>
</reference>
<keyword evidence="1" id="KW-0812">Transmembrane</keyword>
<proteinExistence type="predicted"/>
<keyword evidence="1" id="KW-1133">Transmembrane helix</keyword>
<dbReference type="AlphaFoldDB" id="A0A645BSW2"/>
<feature type="transmembrane region" description="Helical" evidence="1">
    <location>
        <begin position="34"/>
        <end position="50"/>
    </location>
</feature>
<name>A0A645BSW2_9ZZZZ</name>
<organism evidence="2">
    <name type="scientific">bioreactor metagenome</name>
    <dbReference type="NCBI Taxonomy" id="1076179"/>
    <lineage>
        <taxon>unclassified sequences</taxon>
        <taxon>metagenomes</taxon>
        <taxon>ecological metagenomes</taxon>
    </lineage>
</organism>
<dbReference type="EMBL" id="VSSQ01022102">
    <property type="protein sequence ID" value="MPM68168.1"/>
    <property type="molecule type" value="Genomic_DNA"/>
</dbReference>
<evidence type="ECO:0000256" key="1">
    <source>
        <dbReference type="SAM" id="Phobius"/>
    </source>
</evidence>
<feature type="transmembrane region" description="Helical" evidence="1">
    <location>
        <begin position="62"/>
        <end position="85"/>
    </location>
</feature>
<keyword evidence="1" id="KW-0472">Membrane</keyword>
<evidence type="ECO:0000313" key="2">
    <source>
        <dbReference type="EMBL" id="MPM68168.1"/>
    </source>
</evidence>
<protein>
    <submittedName>
        <fullName evidence="2">Uncharacterized protein</fullName>
    </submittedName>
</protein>
<accession>A0A645BSW2</accession>